<dbReference type="KEGG" id="nvi:100117513"/>
<dbReference type="AlphaFoldDB" id="A0A7M7G354"/>
<sequence length="187" mass="19441">MLSEEEGKKGGRDESPPPLLWQLLSSYKRLPIHPESSHYNRTKSSVKMYLKYWILLAALLAVAYAAIEPLDLVAEESQEHPAGQHVRQKRFLLLKKAILAKKALAIGGAVGLGVGLVKAKHFGGGFGGGYGGGHGGGWQKPIIVHAYPASHSSGWSSGGGGGWPSGGGGGGGWSGASSNAWAGSSSW</sequence>
<feature type="compositionally biased region" description="Gly residues" evidence="1">
    <location>
        <begin position="157"/>
        <end position="174"/>
    </location>
</feature>
<reference evidence="3" key="1">
    <citation type="submission" date="2021-01" db="UniProtKB">
        <authorList>
            <consortium name="EnsemblMetazoa"/>
        </authorList>
    </citation>
    <scope>IDENTIFICATION</scope>
</reference>
<feature type="region of interest" description="Disordered" evidence="1">
    <location>
        <begin position="157"/>
        <end position="187"/>
    </location>
</feature>
<evidence type="ECO:0000256" key="1">
    <source>
        <dbReference type="SAM" id="MobiDB-lite"/>
    </source>
</evidence>
<name>A0A7M7G354_NASVI</name>
<dbReference type="InParanoid" id="A0A7M7G354"/>
<keyword evidence="2" id="KW-0472">Membrane</keyword>
<keyword evidence="2" id="KW-1133">Transmembrane helix</keyword>
<gene>
    <name evidence="3" type="primary">100117513</name>
</gene>
<evidence type="ECO:0000313" key="4">
    <source>
        <dbReference type="Proteomes" id="UP000002358"/>
    </source>
</evidence>
<feature type="compositionally biased region" description="Low complexity" evidence="1">
    <location>
        <begin position="175"/>
        <end position="187"/>
    </location>
</feature>
<dbReference type="EnsemblMetazoa" id="XM_001600755">
    <property type="protein sequence ID" value="XP_001600805"/>
    <property type="gene ID" value="LOC100117513"/>
</dbReference>
<protein>
    <submittedName>
        <fullName evidence="3">Uncharacterized protein</fullName>
    </submittedName>
</protein>
<keyword evidence="2" id="KW-0812">Transmembrane</keyword>
<organism evidence="3 4">
    <name type="scientific">Nasonia vitripennis</name>
    <name type="common">Parasitic wasp</name>
    <dbReference type="NCBI Taxonomy" id="7425"/>
    <lineage>
        <taxon>Eukaryota</taxon>
        <taxon>Metazoa</taxon>
        <taxon>Ecdysozoa</taxon>
        <taxon>Arthropoda</taxon>
        <taxon>Hexapoda</taxon>
        <taxon>Insecta</taxon>
        <taxon>Pterygota</taxon>
        <taxon>Neoptera</taxon>
        <taxon>Endopterygota</taxon>
        <taxon>Hymenoptera</taxon>
        <taxon>Apocrita</taxon>
        <taxon>Proctotrupomorpha</taxon>
        <taxon>Chalcidoidea</taxon>
        <taxon>Pteromalidae</taxon>
        <taxon>Pteromalinae</taxon>
        <taxon>Nasonia</taxon>
    </lineage>
</organism>
<dbReference type="Proteomes" id="UP000002358">
    <property type="component" value="Chromosome 5"/>
</dbReference>
<accession>A0A7M7G354</accession>
<evidence type="ECO:0000313" key="3">
    <source>
        <dbReference type="EnsemblMetazoa" id="XP_001600805"/>
    </source>
</evidence>
<keyword evidence="4" id="KW-1185">Reference proteome</keyword>
<proteinExistence type="predicted"/>
<evidence type="ECO:0000256" key="2">
    <source>
        <dbReference type="SAM" id="Phobius"/>
    </source>
</evidence>
<feature type="transmembrane region" description="Helical" evidence="2">
    <location>
        <begin position="49"/>
        <end position="67"/>
    </location>
</feature>